<feature type="domain" description="Pyridoxamine 5'-phosphate oxidase N-terminal" evidence="2">
    <location>
        <begin position="13"/>
        <end position="135"/>
    </location>
</feature>
<dbReference type="PANTHER" id="PTHR39336:SF1">
    <property type="entry name" value="PYRIDOXAMINE PHOSPHATE OXIDASE FAMILY PROTEIN (AFU_ORTHOLOGUE AFUA_6G11440)"/>
    <property type="match status" value="1"/>
</dbReference>
<evidence type="ECO:0000313" key="4">
    <source>
        <dbReference type="Proteomes" id="UP000814176"/>
    </source>
</evidence>
<evidence type="ECO:0000256" key="1">
    <source>
        <dbReference type="SAM" id="MobiDB-lite"/>
    </source>
</evidence>
<evidence type="ECO:0000259" key="2">
    <source>
        <dbReference type="Pfam" id="PF01243"/>
    </source>
</evidence>
<sequence>MGKFYESIPPNLIKWIEAQQMFWVATAPLSGDGHVNVSPKGLRGSLHVVDENQVWYEDMTGSGSEAAAHLREPGNGRITLMFSAFDSTPRILRLFGQGTVHEFGTPEYEERLPQGVRRPGSRSAIVVDIHKVGTSCGFGVPLYNFIAHRPMLLDFAAMLESRDREVETASGDTSADAGSPPPTSDKGLKAYWRKENMKSIDGLPALTSAPVSSVTPIHAPPDGSWGKKDKDKSMAASTSVKQEQVAVKSAGIAGSGLNNQEVMRLVLAFSMGLAVAAVYVQLAGVVC</sequence>
<dbReference type="RefSeq" id="XP_047779049.1">
    <property type="nucleotide sequence ID" value="XM_047919620.1"/>
</dbReference>
<evidence type="ECO:0000313" key="3">
    <source>
        <dbReference type="EMBL" id="KAH9836811.1"/>
    </source>
</evidence>
<organism evidence="3 4">
    <name type="scientific">Rhodofomes roseus</name>
    <dbReference type="NCBI Taxonomy" id="34475"/>
    <lineage>
        <taxon>Eukaryota</taxon>
        <taxon>Fungi</taxon>
        <taxon>Dikarya</taxon>
        <taxon>Basidiomycota</taxon>
        <taxon>Agaricomycotina</taxon>
        <taxon>Agaricomycetes</taxon>
        <taxon>Polyporales</taxon>
        <taxon>Rhodofomes</taxon>
    </lineage>
</organism>
<dbReference type="PANTHER" id="PTHR39336">
    <property type="entry name" value="PYRIDOXAMINE PHOSPHATE OXIDASE FAMILY PROTEIN (AFU_ORTHOLOGUE AFUA_6G11440)"/>
    <property type="match status" value="1"/>
</dbReference>
<comment type="caution">
    <text evidence="3">The sequence shown here is derived from an EMBL/GenBank/DDBJ whole genome shotgun (WGS) entry which is preliminary data.</text>
</comment>
<keyword evidence="4" id="KW-1185">Reference proteome</keyword>
<dbReference type="GeneID" id="72000352"/>
<dbReference type="Proteomes" id="UP000814176">
    <property type="component" value="Unassembled WGS sequence"/>
</dbReference>
<dbReference type="InterPro" id="IPR011576">
    <property type="entry name" value="Pyridox_Oxase_N"/>
</dbReference>
<proteinExistence type="predicted"/>
<feature type="region of interest" description="Disordered" evidence="1">
    <location>
        <begin position="211"/>
        <end position="239"/>
    </location>
</feature>
<dbReference type="SUPFAM" id="SSF50475">
    <property type="entry name" value="FMN-binding split barrel"/>
    <property type="match status" value="1"/>
</dbReference>
<reference evidence="3 4" key="1">
    <citation type="journal article" date="2021" name="Environ. Microbiol.">
        <title>Gene family expansions and transcriptome signatures uncover fungal adaptations to wood decay.</title>
        <authorList>
            <person name="Hage H."/>
            <person name="Miyauchi S."/>
            <person name="Viragh M."/>
            <person name="Drula E."/>
            <person name="Min B."/>
            <person name="Chaduli D."/>
            <person name="Navarro D."/>
            <person name="Favel A."/>
            <person name="Norest M."/>
            <person name="Lesage-Meessen L."/>
            <person name="Balint B."/>
            <person name="Merenyi Z."/>
            <person name="de Eugenio L."/>
            <person name="Morin E."/>
            <person name="Martinez A.T."/>
            <person name="Baldrian P."/>
            <person name="Stursova M."/>
            <person name="Martinez M.J."/>
            <person name="Novotny C."/>
            <person name="Magnuson J.K."/>
            <person name="Spatafora J.W."/>
            <person name="Maurice S."/>
            <person name="Pangilinan J."/>
            <person name="Andreopoulos W."/>
            <person name="LaButti K."/>
            <person name="Hundley H."/>
            <person name="Na H."/>
            <person name="Kuo A."/>
            <person name="Barry K."/>
            <person name="Lipzen A."/>
            <person name="Henrissat B."/>
            <person name="Riley R."/>
            <person name="Ahrendt S."/>
            <person name="Nagy L.G."/>
            <person name="Grigoriev I.V."/>
            <person name="Martin F."/>
            <person name="Rosso M.N."/>
        </authorList>
    </citation>
    <scope>NUCLEOTIDE SEQUENCE [LARGE SCALE GENOMIC DNA]</scope>
    <source>
        <strain evidence="3 4">CIRM-BRFM 1785</strain>
    </source>
</reference>
<protein>
    <recommendedName>
        <fullName evidence="2">Pyridoxamine 5'-phosphate oxidase N-terminal domain-containing protein</fullName>
    </recommendedName>
</protein>
<dbReference type="InterPro" id="IPR012349">
    <property type="entry name" value="Split_barrel_FMN-bd"/>
</dbReference>
<feature type="region of interest" description="Disordered" evidence="1">
    <location>
        <begin position="166"/>
        <end position="188"/>
    </location>
</feature>
<dbReference type="Gene3D" id="2.30.110.10">
    <property type="entry name" value="Electron Transport, Fmn-binding Protein, Chain A"/>
    <property type="match status" value="1"/>
</dbReference>
<dbReference type="Pfam" id="PF01243">
    <property type="entry name" value="PNPOx_N"/>
    <property type="match status" value="1"/>
</dbReference>
<accession>A0ABQ8KGL8</accession>
<name>A0ABQ8KGL8_9APHY</name>
<gene>
    <name evidence="3" type="ORF">C8Q71DRAFT_60992</name>
</gene>
<dbReference type="EMBL" id="JADCUA010000010">
    <property type="protein sequence ID" value="KAH9836811.1"/>
    <property type="molecule type" value="Genomic_DNA"/>
</dbReference>